<keyword evidence="3" id="KW-1185">Reference proteome</keyword>
<dbReference type="InterPro" id="IPR046815">
    <property type="entry name" value="P2RX7_C"/>
</dbReference>
<dbReference type="PANTHER" id="PTHR36981:SF1">
    <property type="entry name" value="P2X PURINORECEPTOR 7 INTRACELLULAR DOMAIN-CONTAINING PROTEIN"/>
    <property type="match status" value="1"/>
</dbReference>
<evidence type="ECO:0000259" key="1">
    <source>
        <dbReference type="Pfam" id="PF20478"/>
    </source>
</evidence>
<dbReference type="Proteomes" id="UP001108240">
    <property type="component" value="Unplaced"/>
</dbReference>
<reference evidence="2" key="1">
    <citation type="submission" date="2025-08" db="UniProtKB">
        <authorList>
            <consortium name="Ensembl"/>
        </authorList>
    </citation>
    <scope>IDENTIFICATION</scope>
</reference>
<dbReference type="PANTHER" id="PTHR36981">
    <property type="entry name" value="ZGC:195170"/>
    <property type="match status" value="1"/>
</dbReference>
<protein>
    <recommendedName>
        <fullName evidence="1">P2X purinoreceptor 7 intracellular domain-containing protein</fullName>
    </recommendedName>
</protein>
<dbReference type="OMA" id="REDEMEF"/>
<dbReference type="GeneTree" id="ENSGT00990000210183"/>
<evidence type="ECO:0000313" key="2">
    <source>
        <dbReference type="Ensembl" id="ENSCCRP00000081536.2"/>
    </source>
</evidence>
<proteinExistence type="predicted"/>
<evidence type="ECO:0000313" key="3">
    <source>
        <dbReference type="Proteomes" id="UP001108240"/>
    </source>
</evidence>
<dbReference type="AlphaFoldDB" id="A0A8C1ES71"/>
<reference evidence="2" key="2">
    <citation type="submission" date="2025-09" db="UniProtKB">
        <authorList>
            <consortium name="Ensembl"/>
        </authorList>
    </citation>
    <scope>IDENTIFICATION</scope>
</reference>
<accession>A0A8C1ES71</accession>
<dbReference type="Ensembl" id="ENSCCRT00000088475.2">
    <property type="protein sequence ID" value="ENSCCRP00000081536.2"/>
    <property type="gene ID" value="ENSCCRG00000044281.2"/>
</dbReference>
<organism evidence="2 3">
    <name type="scientific">Cyprinus carpio carpio</name>
    <dbReference type="NCBI Taxonomy" id="630221"/>
    <lineage>
        <taxon>Eukaryota</taxon>
        <taxon>Metazoa</taxon>
        <taxon>Chordata</taxon>
        <taxon>Craniata</taxon>
        <taxon>Vertebrata</taxon>
        <taxon>Euteleostomi</taxon>
        <taxon>Actinopterygii</taxon>
        <taxon>Neopterygii</taxon>
        <taxon>Teleostei</taxon>
        <taxon>Ostariophysi</taxon>
        <taxon>Cypriniformes</taxon>
        <taxon>Cyprinidae</taxon>
        <taxon>Cyprininae</taxon>
        <taxon>Cyprinus</taxon>
    </lineage>
</organism>
<sequence>MLRPEPGPCPTKIKRCLQKKRKLKGKTTMSDDFELRREDEMEFFALPYLFEPEYTEEEIRQMDESAAATHTSQASGRQRSNETWWCTCGKCQPLPTEEESQCCHDWTISIPPLESIIESAGETLFTSRCITQQNGFPPLLSNSVLEVFFSLPKINWRRRPSQYRLVAYRIVLEWMLKGERLGRRNRRVLPSCVVSAIRLSYPSPSGQYVGFREAEEAFGLL</sequence>
<name>A0A8C1ES71_CYPCA</name>
<dbReference type="Pfam" id="PF20478">
    <property type="entry name" value="P2RX7_C"/>
    <property type="match status" value="1"/>
</dbReference>
<feature type="domain" description="P2X purinoreceptor 7 intracellular" evidence="1">
    <location>
        <begin position="128"/>
        <end position="212"/>
    </location>
</feature>